<sequence>MQPRIAINPGNLSDSVLIDAVSNMVIRSFSDLPGGIRITHAVNVGSPAQVHYTYDLDKGMIVQVWHGRFLNASTMWIGRGDGSSRPLGDAKYLGKPVPAIEKLNTPQAAWAQDTAGTGFKPKGYVLNAAGQPTFRYVIYGSAVDDASTVMENGKGIHREIVLKNQVEGLYMHLAMGSHIEMLSDGSYAIDNKSYNIRIDDGGGNKPVIREVSGKQELIIPIQKKLTYSIIF</sequence>
<dbReference type="RefSeq" id="WP_310101409.1">
    <property type="nucleotide sequence ID" value="NZ_JAVDUU010000004.1"/>
</dbReference>
<comment type="caution">
    <text evidence="1">The sequence shown here is derived from an EMBL/GenBank/DDBJ whole genome shotgun (WGS) entry which is preliminary data.</text>
</comment>
<organism evidence="1 2">
    <name type="scientific">Mucilaginibacter pocheonensis</name>
    <dbReference type="NCBI Taxonomy" id="398050"/>
    <lineage>
        <taxon>Bacteria</taxon>
        <taxon>Pseudomonadati</taxon>
        <taxon>Bacteroidota</taxon>
        <taxon>Sphingobacteriia</taxon>
        <taxon>Sphingobacteriales</taxon>
        <taxon>Sphingobacteriaceae</taxon>
        <taxon>Mucilaginibacter</taxon>
    </lineage>
</organism>
<dbReference type="Proteomes" id="UP001247620">
    <property type="component" value="Unassembled WGS sequence"/>
</dbReference>
<keyword evidence="2" id="KW-1185">Reference proteome</keyword>
<proteinExistence type="predicted"/>
<evidence type="ECO:0000313" key="1">
    <source>
        <dbReference type="EMBL" id="MDR6944723.1"/>
    </source>
</evidence>
<accession>A0ABU1THC0</accession>
<reference evidence="1 2" key="1">
    <citation type="submission" date="2023-07" db="EMBL/GenBank/DDBJ databases">
        <title>Sorghum-associated microbial communities from plants grown in Nebraska, USA.</title>
        <authorList>
            <person name="Schachtman D."/>
        </authorList>
    </citation>
    <scope>NUCLEOTIDE SEQUENCE [LARGE SCALE GENOMIC DNA]</scope>
    <source>
        <strain evidence="1 2">3262</strain>
    </source>
</reference>
<evidence type="ECO:0000313" key="2">
    <source>
        <dbReference type="Proteomes" id="UP001247620"/>
    </source>
</evidence>
<dbReference type="EMBL" id="JAVDUU010000004">
    <property type="protein sequence ID" value="MDR6944723.1"/>
    <property type="molecule type" value="Genomic_DNA"/>
</dbReference>
<gene>
    <name evidence="1" type="ORF">J2W55_004583</name>
</gene>
<name>A0ABU1THC0_9SPHI</name>
<protein>
    <submittedName>
        <fullName evidence="1">Uncharacterized protein</fullName>
    </submittedName>
</protein>